<organism evidence="2 3">
    <name type="scientific">Clonostachys rhizophaga</name>
    <dbReference type="NCBI Taxonomy" id="160324"/>
    <lineage>
        <taxon>Eukaryota</taxon>
        <taxon>Fungi</taxon>
        <taxon>Dikarya</taxon>
        <taxon>Ascomycota</taxon>
        <taxon>Pezizomycotina</taxon>
        <taxon>Sordariomycetes</taxon>
        <taxon>Hypocreomycetidae</taxon>
        <taxon>Hypocreales</taxon>
        <taxon>Bionectriaceae</taxon>
        <taxon>Clonostachys</taxon>
    </lineage>
</organism>
<protein>
    <recommendedName>
        <fullName evidence="1">Heterokaryon incompatibility domain-containing protein</fullName>
    </recommendedName>
</protein>
<dbReference type="Pfam" id="PF06985">
    <property type="entry name" value="HET"/>
    <property type="match status" value="1"/>
</dbReference>
<evidence type="ECO:0000259" key="1">
    <source>
        <dbReference type="Pfam" id="PF06985"/>
    </source>
</evidence>
<dbReference type="Proteomes" id="UP000696573">
    <property type="component" value="Unassembled WGS sequence"/>
</dbReference>
<comment type="caution">
    <text evidence="2">The sequence shown here is derived from an EMBL/GenBank/DDBJ whole genome shotgun (WGS) entry which is preliminary data.</text>
</comment>
<dbReference type="OrthoDB" id="5428863at2759"/>
<reference evidence="2" key="1">
    <citation type="submission" date="2021-10" db="EMBL/GenBank/DDBJ databases">
        <authorList>
            <person name="Piombo E."/>
        </authorList>
    </citation>
    <scope>NUCLEOTIDE SEQUENCE</scope>
</reference>
<sequence length="673" mass="76420">MINATENGDLCIQCAETDFKRLSKLNYSQSAFVRHLGSIEALKASNCRLCRFFATFAPRSAPAGLAFEDFDLRVFNTNWVFTGSAREPARKNLLGVVPSNWGSTAIHGGDMAKIRLAMEETGYLSLEPSTEDVPMISKVQKVNSRNFDVGLVKSWISYCEDNHSTRCHDPMAVDPPGLHVLDCRTRQVIFAPLGCQYVSLSYVWGCSTPQSVKRQPPKARFEKVIEDSIAVTLMMGMRYLWVDRLCIDQTDRKKQRHQINQMDLIYARSTLTIIAAAGYGPERGLPGANGTFRNPQRWITIPDGTTLISTLPIGRHLVQNSKWNTRGWTYQEGILSRKRLIFTDSQVLFECNGMHCCEAVSFDLSRMHKKTKEMFDMDAYRLGAFGAKTPGTNPQEYMKYVSDFSKRELTYARDTLDAIQGVLNTFTRARNPIHNFWGIPIICSDGDFFRRTDLALLPESTTRSRSTRFIINLLWEPSPAYPHGFTRKKGFPSWSWTGWRGKVKDHISLGNVVNQGIFLDAHVWFSEKHNNQCYSIEQLPLRPGKHILQDVFSSNLLLEAHVIPLEIVKIEFSQEERSSMKGMAASHAKPPNDGFFVKIDTVSGGIIFSQLEGHDSQRANFAETQDSYIAIHSFTEEIMGVNRMMCSSKAMILERINNHYERIGYFADMKWAN</sequence>
<dbReference type="InterPro" id="IPR010730">
    <property type="entry name" value="HET"/>
</dbReference>
<name>A0A9N9W1K0_9HYPO</name>
<accession>A0A9N9W1K0</accession>
<proteinExistence type="predicted"/>
<dbReference type="PANTHER" id="PTHR33112">
    <property type="entry name" value="DOMAIN PROTEIN, PUTATIVE-RELATED"/>
    <property type="match status" value="1"/>
</dbReference>
<dbReference type="AlphaFoldDB" id="A0A9N9W1K0"/>
<dbReference type="EMBL" id="CABFNQ020000764">
    <property type="protein sequence ID" value="CAH0041937.1"/>
    <property type="molecule type" value="Genomic_DNA"/>
</dbReference>
<evidence type="ECO:0000313" key="2">
    <source>
        <dbReference type="EMBL" id="CAH0041937.1"/>
    </source>
</evidence>
<dbReference type="PANTHER" id="PTHR33112:SF1">
    <property type="entry name" value="HETEROKARYON INCOMPATIBILITY DOMAIN-CONTAINING PROTEIN"/>
    <property type="match status" value="1"/>
</dbReference>
<evidence type="ECO:0000313" key="3">
    <source>
        <dbReference type="Proteomes" id="UP000696573"/>
    </source>
</evidence>
<gene>
    <name evidence="2" type="ORF">CRHIZ90672A_00012345</name>
</gene>
<feature type="domain" description="Heterokaryon incompatibility" evidence="1">
    <location>
        <begin position="197"/>
        <end position="332"/>
    </location>
</feature>
<keyword evidence="3" id="KW-1185">Reference proteome</keyword>